<dbReference type="Proteomes" id="UP000606786">
    <property type="component" value="Unassembled WGS sequence"/>
</dbReference>
<keyword evidence="3" id="KW-1185">Reference proteome</keyword>
<sequence length="164" mass="18875">MENDNASIVGLTYIIDCRDVGVELMMQFDPFLLKKCYTAAEYCMPLKLNEVHVINMRGEGVSVFKFISSFMPSSLSFKFTAHKRPKTSWNTYHAMRLRLNMVAAMVLCHRGHKNVRSEIVKYKDHFKVDSSYAQMKSYASVIGGRNANGRIEWCQGSFRKLELD</sequence>
<gene>
    <name evidence="2" type="ORF">CCAP1982_LOCUS1815</name>
</gene>
<name>A0A811U1Q3_CERCA</name>
<reference evidence="2" key="1">
    <citation type="submission" date="2020-11" db="EMBL/GenBank/DDBJ databases">
        <authorList>
            <person name="Whitehead M."/>
        </authorList>
    </citation>
    <scope>NUCLEOTIDE SEQUENCE</scope>
    <source>
        <strain evidence="2">EGII</strain>
    </source>
</reference>
<evidence type="ECO:0000313" key="2">
    <source>
        <dbReference type="EMBL" id="CAD6992984.1"/>
    </source>
</evidence>
<dbReference type="InterPro" id="IPR036865">
    <property type="entry name" value="CRAL-TRIO_dom_sf"/>
</dbReference>
<accession>A0A811U1Q3</accession>
<evidence type="ECO:0000313" key="3">
    <source>
        <dbReference type="Proteomes" id="UP000606786"/>
    </source>
</evidence>
<dbReference type="EMBL" id="CAJHJT010000001">
    <property type="protein sequence ID" value="CAD6992984.1"/>
    <property type="molecule type" value="Genomic_DNA"/>
</dbReference>
<dbReference type="InterPro" id="IPR001251">
    <property type="entry name" value="CRAL-TRIO_dom"/>
</dbReference>
<dbReference type="SUPFAM" id="SSF52087">
    <property type="entry name" value="CRAL/TRIO domain"/>
    <property type="match status" value="1"/>
</dbReference>
<protein>
    <submittedName>
        <fullName evidence="2">(Mediterranean fruit fly) hypothetical protein</fullName>
    </submittedName>
</protein>
<dbReference type="AlphaFoldDB" id="A0A811U1Q3"/>
<dbReference type="Pfam" id="PF00650">
    <property type="entry name" value="CRAL_TRIO"/>
    <property type="match status" value="1"/>
</dbReference>
<proteinExistence type="predicted"/>
<dbReference type="OrthoDB" id="6575879at2759"/>
<dbReference type="Gene3D" id="3.40.525.10">
    <property type="entry name" value="CRAL-TRIO lipid binding domain"/>
    <property type="match status" value="1"/>
</dbReference>
<feature type="domain" description="CRAL-TRIO" evidence="1">
    <location>
        <begin position="6"/>
        <end position="87"/>
    </location>
</feature>
<comment type="caution">
    <text evidence="2">The sequence shown here is derived from an EMBL/GenBank/DDBJ whole genome shotgun (WGS) entry which is preliminary data.</text>
</comment>
<evidence type="ECO:0000259" key="1">
    <source>
        <dbReference type="Pfam" id="PF00650"/>
    </source>
</evidence>
<organism evidence="2 3">
    <name type="scientific">Ceratitis capitata</name>
    <name type="common">Mediterranean fruit fly</name>
    <name type="synonym">Tephritis capitata</name>
    <dbReference type="NCBI Taxonomy" id="7213"/>
    <lineage>
        <taxon>Eukaryota</taxon>
        <taxon>Metazoa</taxon>
        <taxon>Ecdysozoa</taxon>
        <taxon>Arthropoda</taxon>
        <taxon>Hexapoda</taxon>
        <taxon>Insecta</taxon>
        <taxon>Pterygota</taxon>
        <taxon>Neoptera</taxon>
        <taxon>Endopterygota</taxon>
        <taxon>Diptera</taxon>
        <taxon>Brachycera</taxon>
        <taxon>Muscomorpha</taxon>
        <taxon>Tephritoidea</taxon>
        <taxon>Tephritidae</taxon>
        <taxon>Ceratitis</taxon>
        <taxon>Ceratitis</taxon>
    </lineage>
</organism>